<feature type="transmembrane region" description="Helical" evidence="9">
    <location>
        <begin position="439"/>
        <end position="463"/>
    </location>
</feature>
<dbReference type="RefSeq" id="XP_014675980.1">
    <property type="nucleotide sequence ID" value="XM_014820494.1"/>
</dbReference>
<keyword evidence="12" id="KW-1185">Reference proteome</keyword>
<keyword evidence="4 9" id="KW-0812">Transmembrane</keyword>
<name>A0ABM1EUV9_PRICU</name>
<feature type="transmembrane region" description="Helical" evidence="9">
    <location>
        <begin position="248"/>
        <end position="269"/>
    </location>
</feature>
<organism evidence="12 13">
    <name type="scientific">Priapulus caudatus</name>
    <name type="common">Priapulid worm</name>
    <dbReference type="NCBI Taxonomy" id="37621"/>
    <lineage>
        <taxon>Eukaryota</taxon>
        <taxon>Metazoa</taxon>
        <taxon>Ecdysozoa</taxon>
        <taxon>Scalidophora</taxon>
        <taxon>Priapulida</taxon>
        <taxon>Priapulimorpha</taxon>
        <taxon>Priapulimorphida</taxon>
        <taxon>Priapulidae</taxon>
        <taxon>Priapulus</taxon>
    </lineage>
</organism>
<dbReference type="Gene3D" id="3.40.190.10">
    <property type="entry name" value="Periplasmic binding protein-like II"/>
    <property type="match status" value="3"/>
</dbReference>
<keyword evidence="7" id="KW-0675">Receptor</keyword>
<dbReference type="InterPro" id="IPR001320">
    <property type="entry name" value="Iontro_rcpt_C"/>
</dbReference>
<evidence type="ECO:0000256" key="3">
    <source>
        <dbReference type="ARBA" id="ARBA00022475"/>
    </source>
</evidence>
<comment type="similarity">
    <text evidence="2">Belongs to the glutamate-gated ion channel (TC 1.A.10.1) family.</text>
</comment>
<keyword evidence="10" id="KW-0732">Signal</keyword>
<dbReference type="GeneID" id="106815957"/>
<keyword evidence="3" id="KW-1003">Cell membrane</keyword>
<evidence type="ECO:0000256" key="8">
    <source>
        <dbReference type="ARBA" id="ARBA00023180"/>
    </source>
</evidence>
<evidence type="ECO:0000256" key="2">
    <source>
        <dbReference type="ARBA" id="ARBA00008685"/>
    </source>
</evidence>
<evidence type="ECO:0000256" key="5">
    <source>
        <dbReference type="ARBA" id="ARBA00022989"/>
    </source>
</evidence>
<dbReference type="Proteomes" id="UP000695022">
    <property type="component" value="Unplaced"/>
</dbReference>
<evidence type="ECO:0000256" key="9">
    <source>
        <dbReference type="SAM" id="Phobius"/>
    </source>
</evidence>
<dbReference type="Pfam" id="PF00060">
    <property type="entry name" value="Lig_chan"/>
    <property type="match status" value="1"/>
</dbReference>
<evidence type="ECO:0000256" key="4">
    <source>
        <dbReference type="ARBA" id="ARBA00022692"/>
    </source>
</evidence>
<evidence type="ECO:0000313" key="13">
    <source>
        <dbReference type="RefSeq" id="XP_014675980.1"/>
    </source>
</evidence>
<keyword evidence="6 9" id="KW-0472">Membrane</keyword>
<evidence type="ECO:0000256" key="10">
    <source>
        <dbReference type="SAM" id="SignalP"/>
    </source>
</evidence>
<dbReference type="SUPFAM" id="SSF53850">
    <property type="entry name" value="Periplasmic binding protein-like II"/>
    <property type="match status" value="1"/>
</dbReference>
<evidence type="ECO:0000256" key="1">
    <source>
        <dbReference type="ARBA" id="ARBA00004651"/>
    </source>
</evidence>
<evidence type="ECO:0000313" key="12">
    <source>
        <dbReference type="Proteomes" id="UP000695022"/>
    </source>
</evidence>
<keyword evidence="5 9" id="KW-1133">Transmembrane helix</keyword>
<keyword evidence="8" id="KW-0325">Glycoprotein</keyword>
<dbReference type="PANTHER" id="PTHR42643">
    <property type="entry name" value="IONOTROPIC RECEPTOR 20A-RELATED"/>
    <property type="match status" value="1"/>
</dbReference>
<feature type="transmembrane region" description="Helical" evidence="9">
    <location>
        <begin position="367"/>
        <end position="386"/>
    </location>
</feature>
<dbReference type="InterPro" id="IPR052192">
    <property type="entry name" value="Insect_Ionotropic_Sensory_Rcpt"/>
</dbReference>
<feature type="domain" description="Ionotropic glutamate receptor C-terminal" evidence="11">
    <location>
        <begin position="181"/>
        <end position="282"/>
    </location>
</feature>
<sequence length="480" mass="53759">MVRLLILLLAFNSHSFAMERFIASKNLNADLMNIAESAAQPGFQCRKTSSGREIQENFPIRKTRVAPDFHGVELKVGFVNCSTVNTEISNIYRNILRELGAYYNFTYSAIPFCSGGFSKVVAEVEAGRMDMACDMSMHPERAKLLRFLQPILQSYYVLLIKFPEKKTQTKLNIFVPFTTLTWVLIVACSLVITVLLPVLKYLSLSADSPRCIWHGLSSAAVYVFGTLTNQGGTWVSGRIADRTLRFSWWTFVIVILGTYTGSLVSFLSVDTEVAYPFTSLHEAANYPITPTIVPGFIDEALLKGSPPESDLGKMWKKVLADPDAVVHSTDEAIDRVLTGKYTLFVDGDWYGTLHAQRDYRRSGECRLAMVPITVLPTSTTCVLAYGDPYYERLNDGITILHQSGILQKWTDDMLKVPGCLREQISVSANVILLPYLQNLFTFLLLGVLVGGCCLCIELLISFMKYLEVKKQSKTMDCERV</sequence>
<protein>
    <submittedName>
        <fullName evidence="13">Uncharacterized protein LOC106815957</fullName>
    </submittedName>
</protein>
<proteinExistence type="inferred from homology"/>
<evidence type="ECO:0000256" key="6">
    <source>
        <dbReference type="ARBA" id="ARBA00023136"/>
    </source>
</evidence>
<evidence type="ECO:0000256" key="7">
    <source>
        <dbReference type="ARBA" id="ARBA00023170"/>
    </source>
</evidence>
<dbReference type="Gene3D" id="1.10.287.70">
    <property type="match status" value="1"/>
</dbReference>
<comment type="subcellular location">
    <subcellularLocation>
        <location evidence="1">Cell membrane</location>
        <topology evidence="1">Multi-pass membrane protein</topology>
    </subcellularLocation>
</comment>
<dbReference type="PANTHER" id="PTHR42643:SF24">
    <property type="entry name" value="IONOTROPIC RECEPTOR 60A"/>
    <property type="match status" value="1"/>
</dbReference>
<reference evidence="13" key="1">
    <citation type="submission" date="2025-08" db="UniProtKB">
        <authorList>
            <consortium name="RefSeq"/>
        </authorList>
    </citation>
    <scope>IDENTIFICATION</scope>
</reference>
<gene>
    <name evidence="13" type="primary">LOC106815957</name>
</gene>
<feature type="transmembrane region" description="Helical" evidence="9">
    <location>
        <begin position="173"/>
        <end position="199"/>
    </location>
</feature>
<evidence type="ECO:0000259" key="11">
    <source>
        <dbReference type="Pfam" id="PF00060"/>
    </source>
</evidence>
<feature type="chain" id="PRO_5046057174" evidence="10">
    <location>
        <begin position="18"/>
        <end position="480"/>
    </location>
</feature>
<feature type="signal peptide" evidence="10">
    <location>
        <begin position="1"/>
        <end position="17"/>
    </location>
</feature>
<accession>A0ABM1EUV9</accession>
<feature type="transmembrane region" description="Helical" evidence="9">
    <location>
        <begin position="211"/>
        <end position="228"/>
    </location>
</feature>